<accession>A0A2H0TV48</accession>
<comment type="caution">
    <text evidence="2">The sequence shown here is derived from an EMBL/GenBank/DDBJ whole genome shotgun (WGS) entry which is preliminary data.</text>
</comment>
<evidence type="ECO:0000313" key="2">
    <source>
        <dbReference type="EMBL" id="PIR76038.1"/>
    </source>
</evidence>
<name>A0A2H0TV48_9BACT</name>
<sequence length="293" mass="31604">MNKKFLLGFAIAIVIFFGWEGYVYYRDTNNATVTPPNTIAFDPLNATYTIDNTSVTLVNGHAYANNVTTTIFGEPTLGDLNGDGTPDAAVMLTQDMGGSGTFFYVAVALSTQHGAEDTNAVLLGDRIAPQNIEIQDGKIIANYADRNPGEPMTTSPTLGVSTHLVVKGKTLEKVAPPAQTIFYLVSPYDSLKYCNGEDMDSAGYRATITKEKTFIPTVPNPTTNQIIKDVVNVATTGVCNTVLNQLDITENNGIVTIPHIDGWAGISITMCSCKPEVEVNMLRIPGITQVLWQ</sequence>
<evidence type="ECO:0000313" key="3">
    <source>
        <dbReference type="Proteomes" id="UP000231530"/>
    </source>
</evidence>
<dbReference type="AlphaFoldDB" id="A0A2H0TV48"/>
<organism evidence="2 3">
    <name type="scientific">Candidatus Magasanikbacteria bacterium CG10_big_fil_rev_8_21_14_0_10_42_10</name>
    <dbReference type="NCBI Taxonomy" id="1974649"/>
    <lineage>
        <taxon>Bacteria</taxon>
        <taxon>Candidatus Magasanikiibacteriota</taxon>
    </lineage>
</organism>
<dbReference type="Proteomes" id="UP000231530">
    <property type="component" value="Unassembled WGS sequence"/>
</dbReference>
<keyword evidence="1" id="KW-0472">Membrane</keyword>
<proteinExistence type="predicted"/>
<keyword evidence="1" id="KW-0812">Transmembrane</keyword>
<dbReference type="EMBL" id="PFBY01000044">
    <property type="protein sequence ID" value="PIR76038.1"/>
    <property type="molecule type" value="Genomic_DNA"/>
</dbReference>
<reference evidence="3" key="1">
    <citation type="submission" date="2017-09" db="EMBL/GenBank/DDBJ databases">
        <title>Depth-based differentiation of microbial function through sediment-hosted aquifers and enrichment of novel symbionts in the deep terrestrial subsurface.</title>
        <authorList>
            <person name="Probst A.J."/>
            <person name="Ladd B."/>
            <person name="Jarett J.K."/>
            <person name="Geller-Mcgrath D.E."/>
            <person name="Sieber C.M.K."/>
            <person name="Emerson J.B."/>
            <person name="Anantharaman K."/>
            <person name="Thomas B.C."/>
            <person name="Malmstrom R."/>
            <person name="Stieglmeier M."/>
            <person name="Klingl A."/>
            <person name="Woyke T."/>
            <person name="Ryan C.M."/>
            <person name="Banfield J.F."/>
        </authorList>
    </citation>
    <scope>NUCLEOTIDE SEQUENCE [LARGE SCALE GENOMIC DNA]</scope>
</reference>
<evidence type="ECO:0000256" key="1">
    <source>
        <dbReference type="SAM" id="Phobius"/>
    </source>
</evidence>
<gene>
    <name evidence="2" type="ORF">COU32_04185</name>
</gene>
<protein>
    <submittedName>
        <fullName evidence="2">Uncharacterized protein</fullName>
    </submittedName>
</protein>
<keyword evidence="1" id="KW-1133">Transmembrane helix</keyword>
<feature type="transmembrane region" description="Helical" evidence="1">
    <location>
        <begin position="5"/>
        <end position="25"/>
    </location>
</feature>